<accession>A0A0F9VCR9</accession>
<comment type="caution">
    <text evidence="1">The sequence shown here is derived from an EMBL/GenBank/DDBJ whole genome shotgun (WGS) entry which is preliminary data.</text>
</comment>
<sequence>MANEILQKPSTQINWGPGGATYAMTLLNMLNNVGRMGVKHDNGAVHATRWRWYYTVRFQIAPTFGNVVEIHIAYSHDNTLFDGEHTGTDAAMASAEQLPNMQWIGNHICRNNAVAQWSGGIFHMQTRYCAPLVYNISGQQFTNAAAEHELILEPIIDEIQ</sequence>
<reference evidence="1" key="1">
    <citation type="journal article" date="2015" name="Nature">
        <title>Complex archaea that bridge the gap between prokaryotes and eukaryotes.</title>
        <authorList>
            <person name="Spang A."/>
            <person name="Saw J.H."/>
            <person name="Jorgensen S.L."/>
            <person name="Zaremba-Niedzwiedzka K."/>
            <person name="Martijn J."/>
            <person name="Lind A.E."/>
            <person name="van Eijk R."/>
            <person name="Schleper C."/>
            <person name="Guy L."/>
            <person name="Ettema T.J."/>
        </authorList>
    </citation>
    <scope>NUCLEOTIDE SEQUENCE</scope>
</reference>
<name>A0A0F9VCR9_9ZZZZ</name>
<organism evidence="1">
    <name type="scientific">marine sediment metagenome</name>
    <dbReference type="NCBI Taxonomy" id="412755"/>
    <lineage>
        <taxon>unclassified sequences</taxon>
        <taxon>metagenomes</taxon>
        <taxon>ecological metagenomes</taxon>
    </lineage>
</organism>
<evidence type="ECO:0000313" key="1">
    <source>
        <dbReference type="EMBL" id="KKN63608.1"/>
    </source>
</evidence>
<gene>
    <name evidence="1" type="ORF">LCGC14_0500570</name>
</gene>
<dbReference type="AlphaFoldDB" id="A0A0F9VCR9"/>
<protein>
    <submittedName>
        <fullName evidence="1">Uncharacterized protein</fullName>
    </submittedName>
</protein>
<proteinExistence type="predicted"/>
<dbReference type="EMBL" id="LAZR01000585">
    <property type="protein sequence ID" value="KKN63608.1"/>
    <property type="molecule type" value="Genomic_DNA"/>
</dbReference>